<comment type="subcellular location">
    <subcellularLocation>
        <location evidence="6">Cell inner membrane</location>
        <topology evidence="6">Multi-pass membrane protein</topology>
    </subcellularLocation>
    <subcellularLocation>
        <location evidence="1">Membrane</location>
        <topology evidence="1">Multi-pass membrane protein</topology>
    </subcellularLocation>
</comment>
<feature type="domain" description="Mechanosensitive ion channel MscS" evidence="7">
    <location>
        <begin position="106"/>
        <end position="179"/>
    </location>
</feature>
<dbReference type="SUPFAM" id="SSF82861">
    <property type="entry name" value="Mechanosensitive channel protein MscS (YggB), transmembrane region"/>
    <property type="match status" value="1"/>
</dbReference>
<accession>A0A1M4XVS7</accession>
<evidence type="ECO:0000256" key="1">
    <source>
        <dbReference type="ARBA" id="ARBA00004141"/>
    </source>
</evidence>
<comment type="similarity">
    <text evidence="2 6">Belongs to the MscS (TC 1.A.23) family.</text>
</comment>
<dbReference type="InterPro" id="IPR011014">
    <property type="entry name" value="MscS_channel_TM-2"/>
</dbReference>
<dbReference type="InterPro" id="IPR010920">
    <property type="entry name" value="LSM_dom_sf"/>
</dbReference>
<keyword evidence="9" id="KW-1185">Reference proteome</keyword>
<evidence type="ECO:0000256" key="3">
    <source>
        <dbReference type="ARBA" id="ARBA00022692"/>
    </source>
</evidence>
<dbReference type="OrthoDB" id="8685113at2"/>
<dbReference type="Proteomes" id="UP000184327">
    <property type="component" value="Unassembled WGS sequence"/>
</dbReference>
<feature type="transmembrane region" description="Helical" evidence="6">
    <location>
        <begin position="84"/>
        <end position="107"/>
    </location>
</feature>
<keyword evidence="4 6" id="KW-1133">Transmembrane helix</keyword>
<dbReference type="Gene3D" id="1.10.287.1260">
    <property type="match status" value="1"/>
</dbReference>
<keyword evidence="3 6" id="KW-0812">Transmembrane</keyword>
<dbReference type="InterPro" id="IPR023408">
    <property type="entry name" value="MscS_beta-dom_sf"/>
</dbReference>
<dbReference type="EMBL" id="FQUZ01000010">
    <property type="protein sequence ID" value="SHE97362.1"/>
    <property type="molecule type" value="Genomic_DNA"/>
</dbReference>
<evidence type="ECO:0000313" key="8">
    <source>
        <dbReference type="EMBL" id="SHE97362.1"/>
    </source>
</evidence>
<evidence type="ECO:0000259" key="7">
    <source>
        <dbReference type="Pfam" id="PF00924"/>
    </source>
</evidence>
<dbReference type="PANTHER" id="PTHR30221">
    <property type="entry name" value="SMALL-CONDUCTANCE MECHANOSENSITIVE CHANNEL"/>
    <property type="match status" value="1"/>
</dbReference>
<keyword evidence="5 6" id="KW-0472">Membrane</keyword>
<comment type="caution">
    <text evidence="6">Lacks conserved residue(s) required for the propagation of feature annotation.</text>
</comment>
<evidence type="ECO:0000313" key="9">
    <source>
        <dbReference type="Proteomes" id="UP000184327"/>
    </source>
</evidence>
<keyword evidence="6" id="KW-0407">Ion channel</keyword>
<organism evidence="8 9">
    <name type="scientific">Lampropedia hyalina DSM 16112</name>
    <dbReference type="NCBI Taxonomy" id="1122156"/>
    <lineage>
        <taxon>Bacteria</taxon>
        <taxon>Pseudomonadati</taxon>
        <taxon>Pseudomonadota</taxon>
        <taxon>Betaproteobacteria</taxon>
        <taxon>Burkholderiales</taxon>
        <taxon>Comamonadaceae</taxon>
        <taxon>Lampropedia</taxon>
    </lineage>
</organism>
<name>A0A1M4XVS7_9BURK</name>
<keyword evidence="6" id="KW-0997">Cell inner membrane</keyword>
<keyword evidence="6" id="KW-0813">Transport</keyword>
<dbReference type="SUPFAM" id="SSF50182">
    <property type="entry name" value="Sm-like ribonucleoproteins"/>
    <property type="match status" value="1"/>
</dbReference>
<comment type="subunit">
    <text evidence="6">Homoheptamer.</text>
</comment>
<evidence type="ECO:0000256" key="6">
    <source>
        <dbReference type="RuleBase" id="RU369025"/>
    </source>
</evidence>
<dbReference type="GO" id="GO:0005886">
    <property type="term" value="C:plasma membrane"/>
    <property type="evidence" value="ECO:0007669"/>
    <property type="project" value="UniProtKB-SubCell"/>
</dbReference>
<protein>
    <recommendedName>
        <fullName evidence="6">Small-conductance mechanosensitive channel</fullName>
    </recommendedName>
</protein>
<dbReference type="Gene3D" id="2.30.30.60">
    <property type="match status" value="1"/>
</dbReference>
<keyword evidence="6" id="KW-1003">Cell membrane</keyword>
<proteinExistence type="inferred from homology"/>
<keyword evidence="6" id="KW-0406">Ion transport</keyword>
<comment type="function">
    <text evidence="6">Mechanosensitive channel that participates in the regulation of osmotic pressure changes within the cell, opening in response to stretch forces in the membrane lipid bilayer, without the need for other proteins. Contributes to normal resistance to hypoosmotic shock. Forms an ion channel of 1.0 nanosiemens conductance with a slight preference for anions.</text>
</comment>
<dbReference type="InterPro" id="IPR045275">
    <property type="entry name" value="MscS_archaea/bacteria_type"/>
</dbReference>
<dbReference type="GO" id="GO:0008381">
    <property type="term" value="F:mechanosensitive monoatomic ion channel activity"/>
    <property type="evidence" value="ECO:0007669"/>
    <property type="project" value="InterPro"/>
</dbReference>
<evidence type="ECO:0000256" key="5">
    <source>
        <dbReference type="ARBA" id="ARBA00023136"/>
    </source>
</evidence>
<feature type="transmembrane region" description="Helical" evidence="6">
    <location>
        <begin position="13"/>
        <end position="33"/>
    </location>
</feature>
<gene>
    <name evidence="8" type="ORF">SAMN02745117_01131</name>
</gene>
<dbReference type="InterPro" id="IPR006685">
    <property type="entry name" value="MscS_channel_2nd"/>
</dbReference>
<dbReference type="AlphaFoldDB" id="A0A1M4XVS7"/>
<dbReference type="STRING" id="1122156.SAMN02745117_01131"/>
<dbReference type="PANTHER" id="PTHR30221:SF8">
    <property type="entry name" value="SMALL-CONDUCTANCE MECHANOSENSITIVE CHANNEL"/>
    <property type="match status" value="1"/>
</dbReference>
<dbReference type="RefSeq" id="WP_073355625.1">
    <property type="nucleotide sequence ID" value="NZ_FQUZ01000010.1"/>
</dbReference>
<feature type="transmembrane region" description="Helical" evidence="6">
    <location>
        <begin position="54"/>
        <end position="78"/>
    </location>
</feature>
<dbReference type="Pfam" id="PF00924">
    <property type="entry name" value="MS_channel_2nd"/>
    <property type="match status" value="1"/>
</dbReference>
<evidence type="ECO:0000256" key="4">
    <source>
        <dbReference type="ARBA" id="ARBA00022989"/>
    </source>
</evidence>
<sequence>MFQAHLPVWAHEWVTPLVLTLQIALIMGIAWFIKRMLGKLIQRLAMQYSLPADMVVPMRTLGGWLIIAVAALMVLQRLGVSAPVLWTALSGFAAMAAVAFFAAWSVLSNLFCSFLIFTATPFRIGDTLEILDAADKPGVKGRVLVIHLLYTTLEDLNGEATEGALLQIPNSAFFQKTIRRWQPDENDRKHYHWQRRI</sequence>
<evidence type="ECO:0000256" key="2">
    <source>
        <dbReference type="ARBA" id="ARBA00008017"/>
    </source>
</evidence>
<reference evidence="8 9" key="1">
    <citation type="submission" date="2016-11" db="EMBL/GenBank/DDBJ databases">
        <authorList>
            <person name="Jaros S."/>
            <person name="Januszkiewicz K."/>
            <person name="Wedrychowicz H."/>
        </authorList>
    </citation>
    <scope>NUCLEOTIDE SEQUENCE [LARGE SCALE GENOMIC DNA]</scope>
    <source>
        <strain evidence="8 9">DSM 16112</strain>
    </source>
</reference>